<dbReference type="SUPFAM" id="SSF56281">
    <property type="entry name" value="Metallo-hydrolase/oxidoreductase"/>
    <property type="match status" value="1"/>
</dbReference>
<dbReference type="PROSITE" id="PS51908">
    <property type="entry name" value="ZF_UBZ4"/>
    <property type="match status" value="1"/>
</dbReference>
<dbReference type="Gene3D" id="1.10.150.50">
    <property type="entry name" value="Transcription Factor, Ets-1"/>
    <property type="match status" value="1"/>
</dbReference>
<dbReference type="PANTHER" id="PTHR23240:SF6">
    <property type="entry name" value="DNA CROSS-LINK REPAIR 1A PROTEIN"/>
    <property type="match status" value="1"/>
</dbReference>
<evidence type="ECO:0000256" key="5">
    <source>
        <dbReference type="ARBA" id="ARBA00023204"/>
    </source>
</evidence>
<dbReference type="GO" id="GO:0006303">
    <property type="term" value="P:double-strand break repair via nonhomologous end joining"/>
    <property type="evidence" value="ECO:0007669"/>
    <property type="project" value="TreeGrafter"/>
</dbReference>
<reference evidence="10" key="1">
    <citation type="submission" date="2021-01" db="EMBL/GenBank/DDBJ databases">
        <authorList>
            <person name="Corre E."/>
            <person name="Pelletier E."/>
            <person name="Niang G."/>
            <person name="Scheremetjew M."/>
            <person name="Finn R."/>
            <person name="Kale V."/>
            <person name="Holt S."/>
            <person name="Cochrane G."/>
            <person name="Meng A."/>
            <person name="Brown T."/>
            <person name="Cohen L."/>
        </authorList>
    </citation>
    <scope>NUCLEOTIDE SEQUENCE</scope>
    <source>
        <strain evidence="10">CCMP 769</strain>
    </source>
</reference>
<feature type="region of interest" description="Disordered" evidence="7">
    <location>
        <begin position="23"/>
        <end position="124"/>
    </location>
</feature>
<dbReference type="SUPFAM" id="SSF47769">
    <property type="entry name" value="SAM/Pointed domain"/>
    <property type="match status" value="1"/>
</dbReference>
<dbReference type="PANTHER" id="PTHR23240">
    <property type="entry name" value="DNA CROSS-LINK REPAIR PROTEIN PSO2/SNM1-RELATED"/>
    <property type="match status" value="1"/>
</dbReference>
<dbReference type="Gene3D" id="3.60.15.10">
    <property type="entry name" value="Ribonuclease Z/Hydroxyacylglutathione hydrolase-like"/>
    <property type="match status" value="1"/>
</dbReference>
<evidence type="ECO:0000256" key="2">
    <source>
        <dbReference type="ARBA" id="ARBA00022763"/>
    </source>
</evidence>
<dbReference type="GO" id="GO:0035312">
    <property type="term" value="F:5'-3' DNA exonuclease activity"/>
    <property type="evidence" value="ECO:0007669"/>
    <property type="project" value="TreeGrafter"/>
</dbReference>
<evidence type="ECO:0000256" key="4">
    <source>
        <dbReference type="ARBA" id="ARBA00022833"/>
    </source>
</evidence>
<feature type="compositionally biased region" description="Basic and acidic residues" evidence="7">
    <location>
        <begin position="51"/>
        <end position="60"/>
    </location>
</feature>
<evidence type="ECO:0000259" key="9">
    <source>
        <dbReference type="PROSITE" id="PS51908"/>
    </source>
</evidence>
<dbReference type="CDD" id="cd16273">
    <property type="entry name" value="SNM1A-1C-like_MBL-fold"/>
    <property type="match status" value="1"/>
</dbReference>
<keyword evidence="1" id="KW-0479">Metal-binding</keyword>
<evidence type="ECO:0000256" key="1">
    <source>
        <dbReference type="ARBA" id="ARBA00022723"/>
    </source>
</evidence>
<evidence type="ECO:0008006" key="11">
    <source>
        <dbReference type="Google" id="ProtNLM"/>
    </source>
</evidence>
<feature type="compositionally biased region" description="Low complexity" evidence="7">
    <location>
        <begin position="88"/>
        <end position="97"/>
    </location>
</feature>
<feature type="domain" description="SAM" evidence="8">
    <location>
        <begin position="196"/>
        <end position="260"/>
    </location>
</feature>
<keyword evidence="2 6" id="KW-0227">DNA damage</keyword>
<sequence length="523" mass="57571">MEDSDEDDAEFSKVKEFELRLKRRRRTTSSDNAAVSFEDSAQIESSGSEEGLERTGKHSSEPGVCFSKELDPIDQSSLKRQRGGGAGEEALAEVGVGDAPAKISDKENSSIGTGHRPGSASSPVTQSCPICGNRFSTSLLGPHVNRCLDSTSVGKNYAIFRRKLRVALPLASNQAPRSSPSEREAEQDKPEDVTATAAVSLLEFLTSLNIAEEVTKLKSHGYADLDSLRLATNDDLIKAGIEGVGRRKRILVELGAMFSERRQLGVSDSTLIPAKTGNLKALKGTNDVTLFPIFNKEQRQEPSSKPVQRQQREHPFYKKVGGTTFTVDSFRSKPGACRQFFLSHFHSDHYTGLSKSFKAGVIFCTEITAKLVQLRLGVPKDRIQILTLNEEMFVPDLGIGSPRGKDNGAFVTAVDANHCPGAAMFLFRVQSTGKTILHSGDCRYDKDLHTRNAALVRLVGGEGPRLDVMHLDTTYCDPKYSFPHQRIIIEAVLSLVKRESFNSRTLFLFGTYQLGKEKVWKTR</sequence>
<gene>
    <name evidence="10" type="ORF">RMAR00112_LOCUS27413</name>
</gene>
<dbReference type="AlphaFoldDB" id="A0A7S3EL14"/>
<keyword evidence="4" id="KW-0862">Zinc</keyword>
<keyword evidence="5 6" id="KW-0234">DNA repair</keyword>
<dbReference type="GO" id="GO:0008270">
    <property type="term" value="F:zinc ion binding"/>
    <property type="evidence" value="ECO:0007669"/>
    <property type="project" value="UniProtKB-KW"/>
</dbReference>
<organism evidence="10">
    <name type="scientific">Rhodosorus marinus</name>
    <dbReference type="NCBI Taxonomy" id="101924"/>
    <lineage>
        <taxon>Eukaryota</taxon>
        <taxon>Rhodophyta</taxon>
        <taxon>Stylonematophyceae</taxon>
        <taxon>Stylonematales</taxon>
        <taxon>Stylonemataceae</taxon>
        <taxon>Rhodosorus</taxon>
    </lineage>
</organism>
<dbReference type="InterPro" id="IPR006642">
    <property type="entry name" value="Rad18_UBZ4"/>
</dbReference>
<dbReference type="PROSITE" id="PS50105">
    <property type="entry name" value="SAM_DOMAIN"/>
    <property type="match status" value="1"/>
</dbReference>
<dbReference type="InterPro" id="IPR013761">
    <property type="entry name" value="SAM/pointed_sf"/>
</dbReference>
<dbReference type="GO" id="GO:0036297">
    <property type="term" value="P:interstrand cross-link repair"/>
    <property type="evidence" value="ECO:0007669"/>
    <property type="project" value="TreeGrafter"/>
</dbReference>
<dbReference type="EMBL" id="HBHW01035757">
    <property type="protein sequence ID" value="CAE0059348.1"/>
    <property type="molecule type" value="Transcribed_RNA"/>
</dbReference>
<keyword evidence="3 6" id="KW-0863">Zinc-finger</keyword>
<dbReference type="InterPro" id="IPR001660">
    <property type="entry name" value="SAM"/>
</dbReference>
<dbReference type="InterPro" id="IPR036866">
    <property type="entry name" value="RibonucZ/Hydroxyglut_hydro"/>
</dbReference>
<accession>A0A7S3EL14</accession>
<feature type="domain" description="UBZ4-type" evidence="9">
    <location>
        <begin position="125"/>
        <end position="152"/>
    </location>
</feature>
<evidence type="ECO:0000313" key="10">
    <source>
        <dbReference type="EMBL" id="CAE0059348.1"/>
    </source>
</evidence>
<dbReference type="GO" id="GO:0003684">
    <property type="term" value="F:damaged DNA binding"/>
    <property type="evidence" value="ECO:0007669"/>
    <property type="project" value="TreeGrafter"/>
</dbReference>
<evidence type="ECO:0000256" key="7">
    <source>
        <dbReference type="SAM" id="MobiDB-lite"/>
    </source>
</evidence>
<evidence type="ECO:0000259" key="8">
    <source>
        <dbReference type="PROSITE" id="PS50105"/>
    </source>
</evidence>
<feature type="region of interest" description="Disordered" evidence="7">
    <location>
        <begin position="171"/>
        <end position="192"/>
    </location>
</feature>
<proteinExistence type="predicted"/>
<feature type="compositionally biased region" description="Basic and acidic residues" evidence="7">
    <location>
        <begin position="180"/>
        <end position="192"/>
    </location>
</feature>
<evidence type="ECO:0000256" key="3">
    <source>
        <dbReference type="ARBA" id="ARBA00022771"/>
    </source>
</evidence>
<protein>
    <recommendedName>
        <fullName evidence="11">SAM domain-containing protein</fullName>
    </recommendedName>
</protein>
<name>A0A7S3EL14_9RHOD</name>
<evidence type="ECO:0000256" key="6">
    <source>
        <dbReference type="PROSITE-ProRule" id="PRU01256"/>
    </source>
</evidence>